<gene>
    <name evidence="7" type="ORF">C7M61_002102</name>
</gene>
<dbReference type="GO" id="GO:0000228">
    <property type="term" value="C:nuclear chromosome"/>
    <property type="evidence" value="ECO:0007669"/>
    <property type="project" value="InterPro"/>
</dbReference>
<feature type="region of interest" description="Disordered" evidence="6">
    <location>
        <begin position="246"/>
        <end position="279"/>
    </location>
</feature>
<accession>A0A2P7YU53</accession>
<keyword evidence="3" id="KW-0805">Transcription regulation</keyword>
<dbReference type="OrthoDB" id="515064at2759"/>
<reference evidence="7 8" key="1">
    <citation type="submission" date="2018-03" db="EMBL/GenBank/DDBJ databases">
        <title>Candida pseudohaemulonii genome assembly and annotation.</title>
        <authorList>
            <person name="Munoz J.F."/>
            <person name="Gade L.G."/>
            <person name="Chow N.A."/>
            <person name="Litvintseva A.P."/>
            <person name="Loparev V.N."/>
            <person name="Cuomo C.A."/>
        </authorList>
    </citation>
    <scope>NUCLEOTIDE SEQUENCE [LARGE SCALE GENOMIC DNA]</scope>
    <source>
        <strain evidence="7 8">B12108</strain>
    </source>
</reference>
<feature type="region of interest" description="Disordered" evidence="6">
    <location>
        <begin position="640"/>
        <end position="668"/>
    </location>
</feature>
<keyword evidence="5" id="KW-0539">Nucleus</keyword>
<dbReference type="Proteomes" id="UP000241107">
    <property type="component" value="Unassembled WGS sequence"/>
</dbReference>
<protein>
    <recommendedName>
        <fullName evidence="9">SWI/SNF chromatin-remodeling complex subunit SNF5</fullName>
    </recommendedName>
</protein>
<sequence length="763" mass="84711">MNFNKGAGNPGQGAQQFAGRQRPNAMLPPQFQHFTPQQLQELENNPQFQNTMRQFYQNKMLQQQQALLRQQQQAGMSQGMGQMAGQPNQNLAQTPNQRMMNRNIPSGYMPQNQQAQQQLQAQRAGHQVLAQGQPMGGPQGHVQMGGNGMPGGMNNPAAAAAAAAVAAASLSNYNNVQKFGGQFPPQGASAPGQMPMGGQPGQARNSLYGAMGGIPDPSSAAAMGGNPAASSMNSMLTIPGPMAGAVPAGGASGPQQSSRTLRFGNTEEPEYPPGFGPDSLAKLPLKQLASLDEWSQKLAEEGKEVPLDIKIYEDIIKKDSSYLRGSLQQSKKNKTMIEKMARDIKTYNTIKQLRMNAINASDKNQYNNSIWGEGYLGYGNGISNTATQVILPQNNKPFSRVPDIGYTEKQLNEAVLRGLKTGKNKALVPIRLDFDQERDRFKLRDTFLWDLGDETYRIENFVRTLIEDYKFIPDQHFHSIMNTVNEQIKDFKPIVDNPMGELRVPIKIDLVINNTQFTDQFEWDILSLSENDPEEFATILCDEMSLPGEFVTAIAFSIREQAQLFHKALFLVGYSFDGSLVREDEIRSHLLPPLRVLTNSEAGEQVEDFITTLRNPAAVSDFSPALNKLTQLEVEKIDKEMERESRRRRRHNNDFSYNENGPSMGVNRGTASRRSGLHIGRGVKTTLPDLSEIPKMFRTPMPSSILPGGIDLGVPEIYGYNELIVNRTQIRNPDYKPPNAELVTYARDGGSFFVKIKMPRRYH</sequence>
<dbReference type="GeneID" id="36565491"/>
<keyword evidence="8" id="KW-1185">Reference proteome</keyword>
<evidence type="ECO:0000256" key="6">
    <source>
        <dbReference type="SAM" id="MobiDB-lite"/>
    </source>
</evidence>
<comment type="caution">
    <text evidence="7">The sequence shown here is derived from an EMBL/GenBank/DDBJ whole genome shotgun (WGS) entry which is preliminary data.</text>
</comment>
<evidence type="ECO:0000256" key="4">
    <source>
        <dbReference type="ARBA" id="ARBA00023163"/>
    </source>
</evidence>
<comment type="similarity">
    <text evidence="2">Belongs to the SNF5 family.</text>
</comment>
<dbReference type="InterPro" id="IPR006939">
    <property type="entry name" value="SNF5"/>
</dbReference>
<dbReference type="Pfam" id="PF04855">
    <property type="entry name" value="SNF5"/>
    <property type="match status" value="1"/>
</dbReference>
<dbReference type="PANTHER" id="PTHR10019">
    <property type="entry name" value="SNF5"/>
    <property type="match status" value="1"/>
</dbReference>
<evidence type="ECO:0000256" key="2">
    <source>
        <dbReference type="ARBA" id="ARBA00010239"/>
    </source>
</evidence>
<dbReference type="STRING" id="418784.A0A2P7YU53"/>
<name>A0A2P7YU53_9ASCO</name>
<keyword evidence="4" id="KW-0804">Transcription</keyword>
<dbReference type="RefSeq" id="XP_024714624.1">
    <property type="nucleotide sequence ID" value="XM_024857488.1"/>
</dbReference>
<organism evidence="7 8">
    <name type="scientific">Candidozyma pseudohaemuli</name>
    <dbReference type="NCBI Taxonomy" id="418784"/>
    <lineage>
        <taxon>Eukaryota</taxon>
        <taxon>Fungi</taxon>
        <taxon>Dikarya</taxon>
        <taxon>Ascomycota</taxon>
        <taxon>Saccharomycotina</taxon>
        <taxon>Pichiomycetes</taxon>
        <taxon>Metschnikowiaceae</taxon>
        <taxon>Candidozyma</taxon>
    </lineage>
</organism>
<evidence type="ECO:0000256" key="5">
    <source>
        <dbReference type="ARBA" id="ARBA00023242"/>
    </source>
</evidence>
<evidence type="ECO:0008006" key="9">
    <source>
        <dbReference type="Google" id="ProtNLM"/>
    </source>
</evidence>
<evidence type="ECO:0000256" key="1">
    <source>
        <dbReference type="ARBA" id="ARBA00004123"/>
    </source>
</evidence>
<comment type="subcellular location">
    <subcellularLocation>
        <location evidence="1">Nucleus</location>
    </subcellularLocation>
</comment>
<dbReference type="GO" id="GO:0006338">
    <property type="term" value="P:chromatin remodeling"/>
    <property type="evidence" value="ECO:0007669"/>
    <property type="project" value="InterPro"/>
</dbReference>
<dbReference type="AlphaFoldDB" id="A0A2P7YU53"/>
<dbReference type="EMBL" id="PYFQ01000003">
    <property type="protein sequence ID" value="PSK39487.1"/>
    <property type="molecule type" value="Genomic_DNA"/>
</dbReference>
<proteinExistence type="inferred from homology"/>
<dbReference type="VEuPathDB" id="FungiDB:C7M61_002102"/>
<evidence type="ECO:0000256" key="3">
    <source>
        <dbReference type="ARBA" id="ARBA00023015"/>
    </source>
</evidence>
<evidence type="ECO:0000313" key="8">
    <source>
        <dbReference type="Proteomes" id="UP000241107"/>
    </source>
</evidence>
<evidence type="ECO:0000313" key="7">
    <source>
        <dbReference type="EMBL" id="PSK39487.1"/>
    </source>
</evidence>